<sequence length="275" mass="29659">VELQPDRAATPDEIRCFREQGHVAVRSLASADEVAEFAPSILEAADLLAWNRNVPPGEQGTYDRAFHQAIGLCWHDEAIRRFVFAARFARVAAELLGVDGVRLYHDQALVKRAGGGATPWHQDAYYWPVDGGSAITMWMAMADIPPEVGSMVFADGTHLRGDMRGPAISDESEGYFALLIAEGALPTSAHGAMQAGDATFHEGWTLHSAGPNPTARDRPAMTVIYVADGTTVIEPERDEQRLDLALYLPGAVPGDPVATERNPLLWGSGMGEIAS</sequence>
<dbReference type="Gene3D" id="2.60.120.620">
    <property type="entry name" value="q2cbj1_9rhob like domain"/>
    <property type="match status" value="1"/>
</dbReference>
<dbReference type="EMBL" id="UINC01012753">
    <property type="protein sequence ID" value="SVA55502.1"/>
    <property type="molecule type" value="Genomic_DNA"/>
</dbReference>
<gene>
    <name evidence="1" type="ORF">METZ01_LOCUS108356</name>
</gene>
<dbReference type="AlphaFoldDB" id="A0A381WT17"/>
<dbReference type="Pfam" id="PF05721">
    <property type="entry name" value="PhyH"/>
    <property type="match status" value="1"/>
</dbReference>
<name>A0A381WT17_9ZZZZ</name>
<reference evidence="1" key="1">
    <citation type="submission" date="2018-05" db="EMBL/GenBank/DDBJ databases">
        <authorList>
            <person name="Lanie J.A."/>
            <person name="Ng W.-L."/>
            <person name="Kazmierczak K.M."/>
            <person name="Andrzejewski T.M."/>
            <person name="Davidsen T.M."/>
            <person name="Wayne K.J."/>
            <person name="Tettelin H."/>
            <person name="Glass J.I."/>
            <person name="Rusch D."/>
            <person name="Podicherti R."/>
            <person name="Tsui H.-C.T."/>
            <person name="Winkler M.E."/>
        </authorList>
    </citation>
    <scope>NUCLEOTIDE SEQUENCE</scope>
</reference>
<dbReference type="PANTHER" id="PTHR20883:SF48">
    <property type="entry name" value="ECTOINE DIOXYGENASE"/>
    <property type="match status" value="1"/>
</dbReference>
<accession>A0A381WT17</accession>
<feature type="non-terminal residue" evidence="1">
    <location>
        <position position="1"/>
    </location>
</feature>
<dbReference type="InterPro" id="IPR008775">
    <property type="entry name" value="Phytyl_CoA_dOase-like"/>
</dbReference>
<dbReference type="GO" id="GO:0046872">
    <property type="term" value="F:metal ion binding"/>
    <property type="evidence" value="ECO:0007669"/>
    <property type="project" value="UniProtKB-ARBA"/>
</dbReference>
<dbReference type="PANTHER" id="PTHR20883">
    <property type="entry name" value="PHYTANOYL-COA DIOXYGENASE DOMAIN CONTAINING 1"/>
    <property type="match status" value="1"/>
</dbReference>
<evidence type="ECO:0008006" key="2">
    <source>
        <dbReference type="Google" id="ProtNLM"/>
    </source>
</evidence>
<organism evidence="1">
    <name type="scientific">marine metagenome</name>
    <dbReference type="NCBI Taxonomy" id="408172"/>
    <lineage>
        <taxon>unclassified sequences</taxon>
        <taxon>metagenomes</taxon>
        <taxon>ecological metagenomes</taxon>
    </lineage>
</organism>
<proteinExistence type="predicted"/>
<protein>
    <recommendedName>
        <fullName evidence="2">Fe2OG dioxygenase domain-containing protein</fullName>
    </recommendedName>
</protein>
<dbReference type="GO" id="GO:0016491">
    <property type="term" value="F:oxidoreductase activity"/>
    <property type="evidence" value="ECO:0007669"/>
    <property type="project" value="UniProtKB-ARBA"/>
</dbReference>
<dbReference type="SUPFAM" id="SSF51197">
    <property type="entry name" value="Clavaminate synthase-like"/>
    <property type="match status" value="1"/>
</dbReference>
<evidence type="ECO:0000313" key="1">
    <source>
        <dbReference type="EMBL" id="SVA55502.1"/>
    </source>
</evidence>